<dbReference type="EMBL" id="BMDZ01000005">
    <property type="protein sequence ID" value="GGB29067.1"/>
    <property type="molecule type" value="Genomic_DNA"/>
</dbReference>
<proteinExistence type="predicted"/>
<evidence type="ECO:0000256" key="4">
    <source>
        <dbReference type="ARBA" id="ARBA00022741"/>
    </source>
</evidence>
<dbReference type="Gene3D" id="3.40.50.300">
    <property type="entry name" value="P-loop containing nucleotide triphosphate hydrolases"/>
    <property type="match status" value="2"/>
</dbReference>
<dbReference type="PROSITE" id="PS00211">
    <property type="entry name" value="ABC_TRANSPORTER_1"/>
    <property type="match status" value="1"/>
</dbReference>
<dbReference type="PANTHER" id="PTHR43790">
    <property type="entry name" value="CARBOHYDRATE TRANSPORT ATP-BINDING PROTEIN MG119-RELATED"/>
    <property type="match status" value="1"/>
</dbReference>
<dbReference type="InterPro" id="IPR017871">
    <property type="entry name" value="ABC_transporter-like_CS"/>
</dbReference>
<feature type="domain" description="ABC transporter" evidence="6">
    <location>
        <begin position="262"/>
        <end position="510"/>
    </location>
</feature>
<dbReference type="GO" id="GO:0005524">
    <property type="term" value="F:ATP binding"/>
    <property type="evidence" value="ECO:0007669"/>
    <property type="project" value="UniProtKB-KW"/>
</dbReference>
<evidence type="ECO:0000256" key="5">
    <source>
        <dbReference type="ARBA" id="ARBA00022840"/>
    </source>
</evidence>
<dbReference type="InterPro" id="IPR027417">
    <property type="entry name" value="P-loop_NTPase"/>
</dbReference>
<keyword evidence="4" id="KW-0547">Nucleotide-binding</keyword>
<evidence type="ECO:0000256" key="1">
    <source>
        <dbReference type="ARBA" id="ARBA00022448"/>
    </source>
</evidence>
<comment type="caution">
    <text evidence="7">The sequence shown here is derived from an EMBL/GenBank/DDBJ whole genome shotgun (WGS) entry which is preliminary data.</text>
</comment>
<dbReference type="RefSeq" id="WP_188575136.1">
    <property type="nucleotide sequence ID" value="NZ_BMDZ01000005.1"/>
</dbReference>
<dbReference type="Proteomes" id="UP000603352">
    <property type="component" value="Unassembled WGS sequence"/>
</dbReference>
<evidence type="ECO:0000259" key="6">
    <source>
        <dbReference type="PROSITE" id="PS50893"/>
    </source>
</evidence>
<dbReference type="Pfam" id="PF00005">
    <property type="entry name" value="ABC_tran"/>
    <property type="match status" value="2"/>
</dbReference>
<dbReference type="PANTHER" id="PTHR43790:SF9">
    <property type="entry name" value="GALACTOFURANOSE TRANSPORTER ATP-BINDING PROTEIN YTFR"/>
    <property type="match status" value="1"/>
</dbReference>
<dbReference type="SUPFAM" id="SSF52540">
    <property type="entry name" value="P-loop containing nucleoside triphosphate hydrolases"/>
    <property type="match status" value="2"/>
</dbReference>
<dbReference type="InterPro" id="IPR003439">
    <property type="entry name" value="ABC_transporter-like_ATP-bd"/>
</dbReference>
<dbReference type="CDD" id="cd03216">
    <property type="entry name" value="ABC_Carb_Monos_I"/>
    <property type="match status" value="1"/>
</dbReference>
<feature type="domain" description="ABC transporter" evidence="6">
    <location>
        <begin position="4"/>
        <end position="237"/>
    </location>
</feature>
<dbReference type="SMART" id="SM00382">
    <property type="entry name" value="AAA"/>
    <property type="match status" value="1"/>
</dbReference>
<sequence length="522" mass="54250">MPRLTLDGIAKNFGGVPALADVTLDIAPGTVHAVLGENGAGKSTLMNILSGLYRPDAGTVRLDGRVVPPGDPKLALDHGFGMIHQHLTLVDRFTGAENIALATGGGVGTGVIAAAAAGRALARDLGFSVDLDRRVEEMPPGMRQRVEILKVLVRGATIVVLDEPTSVLTPAEASSLMAALRRLAAAGRTVLLVTHKLAEVFAAADAVTVLRRGRLVATLPIAAVDADGLAALMVGPGEAAMPAPAAGAEVMPAPAAGHDNAVPVLEVAALDVDDDAGRPAVRGVSFRIHEGEVLGIAGVDGNGQAELAEALAGLRRPRSGDVLVDGVTVEPGRPRQRLARHRVAYVPRDRHHAGLVLDMDGSRNLILRDVDRPPVRRRFGIIDRVLAAARLTRAVADFDVRGAVNGPVRALSGGNQQKLVLARELGHQPRLLIAEQPTKGLDVAATAFVQRKVLALTATGAAVLYISTELDELRMVADRIAVMSGGRITGILSRDDADLQSLGRLMGGIDRPSTDDTAGAAA</sequence>
<name>A0ABQ1I9K3_9PROT</name>
<gene>
    <name evidence="7" type="ORF">GCM10011505_08000</name>
</gene>
<dbReference type="PROSITE" id="PS50893">
    <property type="entry name" value="ABC_TRANSPORTER_2"/>
    <property type="match status" value="2"/>
</dbReference>
<evidence type="ECO:0000313" key="8">
    <source>
        <dbReference type="Proteomes" id="UP000603352"/>
    </source>
</evidence>
<evidence type="ECO:0000256" key="2">
    <source>
        <dbReference type="ARBA" id="ARBA00022597"/>
    </source>
</evidence>
<evidence type="ECO:0000256" key="3">
    <source>
        <dbReference type="ARBA" id="ARBA00022737"/>
    </source>
</evidence>
<keyword evidence="5 7" id="KW-0067">ATP-binding</keyword>
<dbReference type="CDD" id="cd03215">
    <property type="entry name" value="ABC_Carb_Monos_II"/>
    <property type="match status" value="1"/>
</dbReference>
<reference evidence="8" key="1">
    <citation type="journal article" date="2019" name="Int. J. Syst. Evol. Microbiol.">
        <title>The Global Catalogue of Microorganisms (GCM) 10K type strain sequencing project: providing services to taxonomists for standard genome sequencing and annotation.</title>
        <authorList>
            <consortium name="The Broad Institute Genomics Platform"/>
            <consortium name="The Broad Institute Genome Sequencing Center for Infectious Disease"/>
            <person name="Wu L."/>
            <person name="Ma J."/>
        </authorList>
    </citation>
    <scope>NUCLEOTIDE SEQUENCE [LARGE SCALE GENOMIC DNA]</scope>
    <source>
        <strain evidence="8">CGMCC 1.10188</strain>
    </source>
</reference>
<dbReference type="InterPro" id="IPR050107">
    <property type="entry name" value="ABC_carbohydrate_import_ATPase"/>
</dbReference>
<keyword evidence="1" id="KW-0813">Transport</keyword>
<keyword evidence="8" id="KW-1185">Reference proteome</keyword>
<organism evidence="7 8">
    <name type="scientific">Tistrella bauzanensis</name>
    <dbReference type="NCBI Taxonomy" id="657419"/>
    <lineage>
        <taxon>Bacteria</taxon>
        <taxon>Pseudomonadati</taxon>
        <taxon>Pseudomonadota</taxon>
        <taxon>Alphaproteobacteria</taxon>
        <taxon>Geminicoccales</taxon>
        <taxon>Geminicoccaceae</taxon>
        <taxon>Tistrella</taxon>
    </lineage>
</organism>
<accession>A0ABQ1I9K3</accession>
<protein>
    <submittedName>
        <fullName evidence="7">Heme ABC transporter ATP-binding protein</fullName>
    </submittedName>
</protein>
<keyword evidence="3" id="KW-0677">Repeat</keyword>
<dbReference type="InterPro" id="IPR003593">
    <property type="entry name" value="AAA+_ATPase"/>
</dbReference>
<evidence type="ECO:0000313" key="7">
    <source>
        <dbReference type="EMBL" id="GGB29067.1"/>
    </source>
</evidence>
<keyword evidence="2" id="KW-0762">Sugar transport</keyword>